<comment type="caution">
    <text evidence="1">The sequence shown here is derived from an EMBL/GenBank/DDBJ whole genome shotgun (WGS) entry which is preliminary data.</text>
</comment>
<evidence type="ECO:0000313" key="1">
    <source>
        <dbReference type="EMBL" id="MBI4726600.1"/>
    </source>
</evidence>
<gene>
    <name evidence="1" type="ORF">HY768_05170</name>
</gene>
<evidence type="ECO:0008006" key="3">
    <source>
        <dbReference type="Google" id="ProtNLM"/>
    </source>
</evidence>
<organism evidence="1 2">
    <name type="scientific">candidate division TA06 bacterium</name>
    <dbReference type="NCBI Taxonomy" id="2250710"/>
    <lineage>
        <taxon>Bacteria</taxon>
        <taxon>Bacteria division TA06</taxon>
    </lineage>
</organism>
<dbReference type="EMBL" id="JACQXR010000062">
    <property type="protein sequence ID" value="MBI4726600.1"/>
    <property type="molecule type" value="Genomic_DNA"/>
</dbReference>
<reference evidence="1" key="1">
    <citation type="submission" date="2020-07" db="EMBL/GenBank/DDBJ databases">
        <title>Huge and variable diversity of episymbiotic CPR bacteria and DPANN archaea in groundwater ecosystems.</title>
        <authorList>
            <person name="He C.Y."/>
            <person name="Keren R."/>
            <person name="Whittaker M."/>
            <person name="Farag I.F."/>
            <person name="Doudna J."/>
            <person name="Cate J.H.D."/>
            <person name="Banfield J.F."/>
        </authorList>
    </citation>
    <scope>NUCLEOTIDE SEQUENCE</scope>
    <source>
        <strain evidence="1">NC_groundwater_1520_Pr4_B-0.1um_53_5</strain>
    </source>
</reference>
<evidence type="ECO:0000313" key="2">
    <source>
        <dbReference type="Proteomes" id="UP000736328"/>
    </source>
</evidence>
<name>A0A933I9Y9_UNCT6</name>
<sequence length="373" mass="39443">MAHAYTPGLKVTEKAVIKKDRRLPLKGQVLVKMGDKVTADQVVAKTELPGNVQTLNVAGLLGILPEDVTGHMIKKPGDPIQKDETVAISKGFFGLFKSACKSPVTGTIESISPITGQVILREPPLPVQVRAYVDGQVAQENPGEGVVVETFGTFVQGIFGIGGEVHGEVKMAVDDPSKELIPELLTPECKGKVVVGGSLIRIAGMKKAAEVGASAVVVGGINDADLKALLGYDIGVAITGTEEKGFTLMVTEGFGQMTMAQKTFNLLKSKEGLKASVNGATQIRAGVMRPEVIIPLTDGGQADEARKQQGGMDIGMAIRCIRQPYFGLIGRVSALPAELQKLESESHARVLEVVFDDGTKAIVPRANVELIED</sequence>
<proteinExistence type="predicted"/>
<dbReference type="Proteomes" id="UP000736328">
    <property type="component" value="Unassembled WGS sequence"/>
</dbReference>
<accession>A0A933I9Y9</accession>
<dbReference type="AlphaFoldDB" id="A0A933I9Y9"/>
<protein>
    <recommendedName>
        <fullName evidence="3">RnfC Barrel sandwich hybrid domain-containing protein</fullName>
    </recommendedName>
</protein>